<feature type="transmembrane region" description="Helical" evidence="1">
    <location>
        <begin position="91"/>
        <end position="116"/>
    </location>
</feature>
<keyword evidence="1" id="KW-0472">Membrane</keyword>
<keyword evidence="1" id="KW-0812">Transmembrane</keyword>
<dbReference type="EMBL" id="AP019400">
    <property type="protein sequence ID" value="BBI35188.1"/>
    <property type="molecule type" value="Genomic_DNA"/>
</dbReference>
<sequence>MVYMRKIVYSCKLMLSGYLYGALLYGIGLLLLLANTKELGIGEAELHTLCSILLLGMAPFSILIFSNLFSEEMEERALGLIFTYRQKAVTLLIERVVVAALLTVLLYGLCLVTAHYRILKLNSTDVWEISKMILPANLYLASLALFFSLIGRNVLVGLGVGMGYFILEMMTMGQWTGPMFLFQSIWPKGVISLEEHSLYLLFASVVSMVFSILIFTYGKHRLAHNPS</sequence>
<protein>
    <submittedName>
        <fullName evidence="2">Uncharacterized protein</fullName>
    </submittedName>
</protein>
<organism evidence="2 3">
    <name type="scientific">Cohnella abietis</name>
    <dbReference type="NCBI Taxonomy" id="2507935"/>
    <lineage>
        <taxon>Bacteria</taxon>
        <taxon>Bacillati</taxon>
        <taxon>Bacillota</taxon>
        <taxon>Bacilli</taxon>
        <taxon>Bacillales</taxon>
        <taxon>Paenibacillaceae</taxon>
        <taxon>Cohnella</taxon>
    </lineage>
</organism>
<feature type="transmembrane region" description="Helical" evidence="1">
    <location>
        <begin position="136"/>
        <end position="155"/>
    </location>
</feature>
<reference evidence="2 3" key="1">
    <citation type="submission" date="2019-01" db="EMBL/GenBank/DDBJ databases">
        <title>Complete genome sequence of Cohnella hallensis HS21 isolated from Korean fir (Abies koreana) rhizospheric soil.</title>
        <authorList>
            <person name="Jiang L."/>
            <person name="Kang S.W."/>
            <person name="Kim S."/>
            <person name="Jung J."/>
            <person name="Kim C.Y."/>
            <person name="Kim D.H."/>
            <person name="Kim S.W."/>
            <person name="Lee J."/>
        </authorList>
    </citation>
    <scope>NUCLEOTIDE SEQUENCE [LARGE SCALE GENOMIC DNA]</scope>
    <source>
        <strain evidence="2 3">HS21</strain>
    </source>
</reference>
<feature type="transmembrane region" description="Helical" evidence="1">
    <location>
        <begin position="46"/>
        <end position="70"/>
    </location>
</feature>
<evidence type="ECO:0000256" key="1">
    <source>
        <dbReference type="SAM" id="Phobius"/>
    </source>
</evidence>
<dbReference type="KEGG" id="cohn:KCTCHS21_45870"/>
<keyword evidence="1" id="KW-1133">Transmembrane helix</keyword>
<feature type="transmembrane region" description="Helical" evidence="1">
    <location>
        <begin position="12"/>
        <end position="34"/>
    </location>
</feature>
<evidence type="ECO:0000313" key="3">
    <source>
        <dbReference type="Proteomes" id="UP000289856"/>
    </source>
</evidence>
<feature type="transmembrane region" description="Helical" evidence="1">
    <location>
        <begin position="198"/>
        <end position="218"/>
    </location>
</feature>
<name>A0A3T1DB28_9BACL</name>
<dbReference type="AlphaFoldDB" id="A0A3T1DB28"/>
<accession>A0A3T1DB28</accession>
<proteinExistence type="predicted"/>
<keyword evidence="3" id="KW-1185">Reference proteome</keyword>
<gene>
    <name evidence="2" type="ORF">KCTCHS21_45870</name>
</gene>
<evidence type="ECO:0000313" key="2">
    <source>
        <dbReference type="EMBL" id="BBI35188.1"/>
    </source>
</evidence>
<feature type="transmembrane region" description="Helical" evidence="1">
    <location>
        <begin position="162"/>
        <end position="186"/>
    </location>
</feature>
<dbReference type="Proteomes" id="UP000289856">
    <property type="component" value="Chromosome"/>
</dbReference>